<feature type="transmembrane region" description="Helical" evidence="6">
    <location>
        <begin position="42"/>
        <end position="64"/>
    </location>
</feature>
<feature type="transmembrane region" description="Helical" evidence="6">
    <location>
        <begin position="117"/>
        <end position="143"/>
    </location>
</feature>
<evidence type="ECO:0000313" key="8">
    <source>
        <dbReference type="EMBL" id="OGC39819.1"/>
    </source>
</evidence>
<dbReference type="GO" id="GO:0017004">
    <property type="term" value="P:cytochrome complex assembly"/>
    <property type="evidence" value="ECO:0007669"/>
    <property type="project" value="InterPro"/>
</dbReference>
<keyword evidence="5 6" id="KW-0472">Membrane</keyword>
<proteinExistence type="inferred from homology"/>
<dbReference type="PANTHER" id="PTHR31272">
    <property type="entry name" value="CYTOCHROME C-TYPE BIOGENESIS PROTEIN HI_1454-RELATED"/>
    <property type="match status" value="1"/>
</dbReference>
<evidence type="ECO:0000256" key="1">
    <source>
        <dbReference type="ARBA" id="ARBA00004141"/>
    </source>
</evidence>
<feature type="domain" description="Cytochrome C biogenesis protein transmembrane" evidence="7">
    <location>
        <begin position="4"/>
        <end position="174"/>
    </location>
</feature>
<keyword evidence="4 6" id="KW-1133">Transmembrane helix</keyword>
<feature type="transmembrane region" description="Helical" evidence="6">
    <location>
        <begin position="76"/>
        <end position="96"/>
    </location>
</feature>
<evidence type="ECO:0000256" key="5">
    <source>
        <dbReference type="ARBA" id="ARBA00023136"/>
    </source>
</evidence>
<dbReference type="InterPro" id="IPR003834">
    <property type="entry name" value="Cyt_c_assmbl_TM_dom"/>
</dbReference>
<dbReference type="Pfam" id="PF02683">
    <property type="entry name" value="DsbD_TM"/>
    <property type="match status" value="1"/>
</dbReference>
<gene>
    <name evidence="8" type="ORF">A2438_04775</name>
</gene>
<evidence type="ECO:0000256" key="2">
    <source>
        <dbReference type="ARBA" id="ARBA00006143"/>
    </source>
</evidence>
<feature type="transmembrane region" description="Helical" evidence="6">
    <location>
        <begin position="6"/>
        <end position="30"/>
    </location>
</feature>
<protein>
    <recommendedName>
        <fullName evidence="7">Cytochrome C biogenesis protein transmembrane domain-containing protein</fullName>
    </recommendedName>
</protein>
<evidence type="ECO:0000259" key="7">
    <source>
        <dbReference type="Pfam" id="PF02683"/>
    </source>
</evidence>
<evidence type="ECO:0000256" key="3">
    <source>
        <dbReference type="ARBA" id="ARBA00022692"/>
    </source>
</evidence>
<accession>A0A1F4U4L6</accession>
<dbReference type="GO" id="GO:0016020">
    <property type="term" value="C:membrane"/>
    <property type="evidence" value="ECO:0007669"/>
    <property type="project" value="UniProtKB-SubCell"/>
</dbReference>
<dbReference type="PANTHER" id="PTHR31272:SF6">
    <property type="entry name" value="CYTOCHROME C-TYPE BIOGENESIS CCDA-LIKE CHLOROPLASTIC PROTEIN"/>
    <property type="match status" value="1"/>
</dbReference>
<feature type="transmembrane region" description="Helical" evidence="6">
    <location>
        <begin position="188"/>
        <end position="209"/>
    </location>
</feature>
<organism evidence="8 9">
    <name type="scientific">candidate division WOR-1 bacterium RIFOXYC2_FULL_46_14</name>
    <dbReference type="NCBI Taxonomy" id="1802587"/>
    <lineage>
        <taxon>Bacteria</taxon>
        <taxon>Bacillati</taxon>
        <taxon>Saganbacteria</taxon>
    </lineage>
</organism>
<comment type="similarity">
    <text evidence="2">Belongs to the DsbD family.</text>
</comment>
<comment type="subcellular location">
    <subcellularLocation>
        <location evidence="1">Membrane</location>
        <topology evidence="1">Multi-pass membrane protein</topology>
    </subcellularLocation>
</comment>
<evidence type="ECO:0000256" key="6">
    <source>
        <dbReference type="SAM" id="Phobius"/>
    </source>
</evidence>
<dbReference type="InterPro" id="IPR051790">
    <property type="entry name" value="Cytochrome_c-biogenesis_DsbD"/>
</dbReference>
<sequence length="210" mass="22241">MSFLAVFFAGIAASLSPCVLTTYPLIISYVGGYSEGDSKRAFSMSLFFVIGLSITYSILGTVAALSGKLIGDIGPFWKYFLSAILIVMGLDLLQIIHLKLPGFRGLPIKQKGIPGALFLGMIFGLTASACSTPILGVVLTYVASRQNVAYGSLLLFVYALGSSLIVLAVGASTGFAQANLKIKRFEKISVLLPKIAGIAFILLGIWYAVV</sequence>
<dbReference type="AlphaFoldDB" id="A0A1F4U4L6"/>
<dbReference type="EMBL" id="MEUJ01000005">
    <property type="protein sequence ID" value="OGC39819.1"/>
    <property type="molecule type" value="Genomic_DNA"/>
</dbReference>
<feature type="transmembrane region" description="Helical" evidence="6">
    <location>
        <begin position="155"/>
        <end position="176"/>
    </location>
</feature>
<name>A0A1F4U4L6_UNCSA</name>
<reference evidence="8 9" key="1">
    <citation type="journal article" date="2016" name="Nat. Commun.">
        <title>Thousands of microbial genomes shed light on interconnected biogeochemical processes in an aquifer system.</title>
        <authorList>
            <person name="Anantharaman K."/>
            <person name="Brown C.T."/>
            <person name="Hug L.A."/>
            <person name="Sharon I."/>
            <person name="Castelle C.J."/>
            <person name="Probst A.J."/>
            <person name="Thomas B.C."/>
            <person name="Singh A."/>
            <person name="Wilkins M.J."/>
            <person name="Karaoz U."/>
            <person name="Brodie E.L."/>
            <person name="Williams K.H."/>
            <person name="Hubbard S.S."/>
            <person name="Banfield J.F."/>
        </authorList>
    </citation>
    <scope>NUCLEOTIDE SEQUENCE [LARGE SCALE GENOMIC DNA]</scope>
</reference>
<evidence type="ECO:0000313" key="9">
    <source>
        <dbReference type="Proteomes" id="UP000179242"/>
    </source>
</evidence>
<keyword evidence="3 6" id="KW-0812">Transmembrane</keyword>
<dbReference type="Proteomes" id="UP000179242">
    <property type="component" value="Unassembled WGS sequence"/>
</dbReference>
<comment type="caution">
    <text evidence="8">The sequence shown here is derived from an EMBL/GenBank/DDBJ whole genome shotgun (WGS) entry which is preliminary data.</text>
</comment>
<evidence type="ECO:0000256" key="4">
    <source>
        <dbReference type="ARBA" id="ARBA00022989"/>
    </source>
</evidence>